<dbReference type="EMBL" id="JBEGDG010000001">
    <property type="protein sequence ID" value="MEQ6353442.1"/>
    <property type="molecule type" value="Genomic_DNA"/>
</dbReference>
<gene>
    <name evidence="1" type="ORF">ABNX05_02305</name>
</gene>
<dbReference type="SUPFAM" id="SSF53720">
    <property type="entry name" value="ALDH-like"/>
    <property type="match status" value="1"/>
</dbReference>
<comment type="caution">
    <text evidence="1">The sequence shown here is derived from an EMBL/GenBank/DDBJ whole genome shotgun (WGS) entry which is preliminary data.</text>
</comment>
<evidence type="ECO:0000313" key="1">
    <source>
        <dbReference type="EMBL" id="MEQ6353442.1"/>
    </source>
</evidence>
<protein>
    <recommendedName>
        <fullName evidence="3">Aldehyde dehydrogenase family protein</fullName>
    </recommendedName>
</protein>
<proteinExistence type="predicted"/>
<accession>A0ABV1MLQ2</accession>
<evidence type="ECO:0008006" key="3">
    <source>
        <dbReference type="Google" id="ProtNLM"/>
    </source>
</evidence>
<evidence type="ECO:0000313" key="2">
    <source>
        <dbReference type="Proteomes" id="UP001478862"/>
    </source>
</evidence>
<dbReference type="Proteomes" id="UP001478862">
    <property type="component" value="Unassembled WGS sequence"/>
</dbReference>
<organism evidence="1 2">
    <name type="scientific">Lysinibacillus zambalensis</name>
    <dbReference type="NCBI Taxonomy" id="3160866"/>
    <lineage>
        <taxon>Bacteria</taxon>
        <taxon>Bacillati</taxon>
        <taxon>Bacillota</taxon>
        <taxon>Bacilli</taxon>
        <taxon>Bacillales</taxon>
        <taxon>Bacillaceae</taxon>
        <taxon>Lysinibacillus</taxon>
    </lineage>
</organism>
<sequence length="29" mass="3175">MAFFIARLLEEAGLPRGVLNVVTSRDSLV</sequence>
<keyword evidence="2" id="KW-1185">Reference proteome</keyword>
<dbReference type="InterPro" id="IPR016161">
    <property type="entry name" value="Ald_DH/histidinol_DH"/>
</dbReference>
<name>A0ABV1MLQ2_9BACI</name>
<reference evidence="1 2" key="1">
    <citation type="submission" date="2024-06" db="EMBL/GenBank/DDBJ databases">
        <title>Lysinibacillus zambalefons sp. nov., a Novel Firmicute Isolated from the Poon Bato Zambales Hyperalkaline Spring.</title>
        <authorList>
            <person name="Aja J.A."/>
            <person name="Lazaro J.E.H."/>
            <person name="Llorin L.D."/>
            <person name="Lim K.R."/>
            <person name="Teodosio J."/>
            <person name="Dalisay D.S."/>
        </authorList>
    </citation>
    <scope>NUCLEOTIDE SEQUENCE [LARGE SCALE GENOMIC DNA]</scope>
    <source>
        <strain evidence="1 2">M3</strain>
    </source>
</reference>